<reference evidence="1" key="1">
    <citation type="journal article" date="2011" name="J. Bacteriol.">
        <title>Genome Sequence of an Erwinia amylovora Strain with Pathogenicity Restricted to Rubus Plants.</title>
        <authorList>
            <person name="Powney R."/>
            <person name="Smits T.H."/>
            <person name="Sawbridge T."/>
            <person name="Frey B."/>
            <person name="Blom J."/>
            <person name="Frey J.E."/>
            <person name="Plummer K.M."/>
            <person name="Beer S.V."/>
            <person name="Luck J."/>
            <person name="Duffy B."/>
            <person name="Rodoni B."/>
        </authorList>
    </citation>
    <scope>NUCLEOTIDE SEQUENCE</scope>
    <source>
        <strain evidence="1">ATCC BAA-2158</strain>
    </source>
</reference>
<proteinExistence type="predicted"/>
<protein>
    <submittedName>
        <fullName evidence="1">Uncharacterized protein</fullName>
    </submittedName>
</protein>
<organism evidence="1">
    <name type="scientific">Erwinia amylovora ATCC BAA-2158</name>
    <dbReference type="NCBI Taxonomy" id="889211"/>
    <lineage>
        <taxon>Bacteria</taxon>
        <taxon>Pseudomonadati</taxon>
        <taxon>Pseudomonadota</taxon>
        <taxon>Gammaproteobacteria</taxon>
        <taxon>Enterobacterales</taxon>
        <taxon>Erwiniaceae</taxon>
        <taxon>Erwinia</taxon>
    </lineage>
</organism>
<evidence type="ECO:0000313" key="1">
    <source>
        <dbReference type="EMBL" id="CBX79270.1"/>
    </source>
</evidence>
<sequence>MSGSYRNLLPPARQGLALHHLQNGVTAAWPKANFSDNGQHTVFFFLWASQTI</sequence>
<dbReference type="EMBL" id="FR719186">
    <property type="protein sequence ID" value="CBX79270.1"/>
    <property type="molecule type" value="Genomic_DNA"/>
</dbReference>
<name>E5B1B9_ERWAM</name>
<gene>
    <name evidence="1" type="ORF">EAIL5_0450</name>
</gene>
<dbReference type="AlphaFoldDB" id="E5B1B9"/>
<accession>E5B1B9</accession>